<keyword evidence="3" id="KW-0560">Oxidoreductase</keyword>
<dbReference type="PANTHER" id="PTHR42748:SF30">
    <property type="entry name" value="NMRA-LIKE DOMAIN-CONTAINING PROTEIN"/>
    <property type="match status" value="1"/>
</dbReference>
<organism evidence="5 6">
    <name type="scientific">Thermothielavioides terrestris (strain ATCC 38088 / NRRL 8126)</name>
    <name type="common">Thielavia terrestris</name>
    <dbReference type="NCBI Taxonomy" id="578455"/>
    <lineage>
        <taxon>Eukaryota</taxon>
        <taxon>Fungi</taxon>
        <taxon>Dikarya</taxon>
        <taxon>Ascomycota</taxon>
        <taxon>Pezizomycotina</taxon>
        <taxon>Sordariomycetes</taxon>
        <taxon>Sordariomycetidae</taxon>
        <taxon>Sordariales</taxon>
        <taxon>Chaetomiaceae</taxon>
        <taxon>Thermothielavioides</taxon>
        <taxon>Thermothielavioides terrestris</taxon>
    </lineage>
</organism>
<dbReference type="KEGG" id="ttt:THITE_2015679"/>
<dbReference type="InterPro" id="IPR036291">
    <property type="entry name" value="NAD(P)-bd_dom_sf"/>
</dbReference>
<dbReference type="AlphaFoldDB" id="G2R125"/>
<feature type="non-terminal residue" evidence="5">
    <location>
        <position position="284"/>
    </location>
</feature>
<evidence type="ECO:0000313" key="6">
    <source>
        <dbReference type="Proteomes" id="UP000008181"/>
    </source>
</evidence>
<sequence>MATPTVFVCGATGAQGGRLARRLRAMGWGVHTTVRTPGSPAAQALSSIGVKITPGDWDDESALKQSIAGCQKLFLNLYPTLHDFPHELKQAQRILSIAKAAGVTQIVYSSGLAHEGSDPESIPSRARASKRTIEQATRDAGFAAWTVLRPAYFMTNLVRPNVDVLYPGASATGVFTLAIGPDTTLPLIDPDDIARFAAAAFQHPDRFHGETIDLAAEEVSMADILALLSRAAGRELRGNYLSDAEIEAQKRVNPFLIGQLDLRDGVRQLDLEKTKSWGVPLGSL</sequence>
<dbReference type="GO" id="GO:0005634">
    <property type="term" value="C:nucleus"/>
    <property type="evidence" value="ECO:0007669"/>
    <property type="project" value="TreeGrafter"/>
</dbReference>
<feature type="domain" description="NmrA-like" evidence="4">
    <location>
        <begin position="4"/>
        <end position="246"/>
    </location>
</feature>
<dbReference type="InterPro" id="IPR008030">
    <property type="entry name" value="NmrA-like"/>
</dbReference>
<evidence type="ECO:0000259" key="4">
    <source>
        <dbReference type="Pfam" id="PF05368"/>
    </source>
</evidence>
<evidence type="ECO:0000256" key="1">
    <source>
        <dbReference type="ARBA" id="ARBA00006328"/>
    </source>
</evidence>
<keyword evidence="2" id="KW-0521">NADP</keyword>
<reference evidence="5 6" key="1">
    <citation type="journal article" date="2011" name="Nat. Biotechnol.">
        <title>Comparative genomic analysis of the thermophilic biomass-degrading fungi Myceliophthora thermophila and Thielavia terrestris.</title>
        <authorList>
            <person name="Berka R.M."/>
            <person name="Grigoriev I.V."/>
            <person name="Otillar R."/>
            <person name="Salamov A."/>
            <person name="Grimwood J."/>
            <person name="Reid I."/>
            <person name="Ishmael N."/>
            <person name="John T."/>
            <person name="Darmond C."/>
            <person name="Moisan M.-C."/>
            <person name="Henrissat B."/>
            <person name="Coutinho P.M."/>
            <person name="Lombard V."/>
            <person name="Natvig D.O."/>
            <person name="Lindquist E."/>
            <person name="Schmutz J."/>
            <person name="Lucas S."/>
            <person name="Harris P."/>
            <person name="Powlowski J."/>
            <person name="Bellemare A."/>
            <person name="Taylor D."/>
            <person name="Butler G."/>
            <person name="de Vries R.P."/>
            <person name="Allijn I.E."/>
            <person name="van den Brink J."/>
            <person name="Ushinsky S."/>
            <person name="Storms R."/>
            <person name="Powell A.J."/>
            <person name="Paulsen I.T."/>
            <person name="Elbourne L.D.H."/>
            <person name="Baker S.E."/>
            <person name="Magnuson J."/>
            <person name="LaBoissiere S."/>
            <person name="Clutterbuck A.J."/>
            <person name="Martinez D."/>
            <person name="Wogulis M."/>
            <person name="de Leon A.L."/>
            <person name="Rey M.W."/>
            <person name="Tsang A."/>
        </authorList>
    </citation>
    <scope>NUCLEOTIDE SEQUENCE [LARGE SCALE GENOMIC DNA]</scope>
    <source>
        <strain evidence="6">ATCC 38088 / NRRL 8126</strain>
    </source>
</reference>
<dbReference type="GeneID" id="11514861"/>
<keyword evidence="6" id="KW-1185">Reference proteome</keyword>
<dbReference type="STRING" id="578455.G2R125"/>
<dbReference type="PANTHER" id="PTHR42748">
    <property type="entry name" value="NITROGEN METABOLITE REPRESSION PROTEIN NMRA FAMILY MEMBER"/>
    <property type="match status" value="1"/>
</dbReference>
<dbReference type="InterPro" id="IPR051164">
    <property type="entry name" value="NmrA-like_oxidored"/>
</dbReference>
<evidence type="ECO:0000313" key="5">
    <source>
        <dbReference type="EMBL" id="AEO66522.1"/>
    </source>
</evidence>
<evidence type="ECO:0000256" key="2">
    <source>
        <dbReference type="ARBA" id="ARBA00022857"/>
    </source>
</evidence>
<comment type="similarity">
    <text evidence="1">Belongs to the NmrA-type oxidoreductase family.</text>
</comment>
<dbReference type="Pfam" id="PF05368">
    <property type="entry name" value="NmrA"/>
    <property type="match status" value="1"/>
</dbReference>
<dbReference type="eggNOG" id="ENOG502SKH5">
    <property type="taxonomic scope" value="Eukaryota"/>
</dbReference>
<dbReference type="SUPFAM" id="SSF51735">
    <property type="entry name" value="NAD(P)-binding Rossmann-fold domains"/>
    <property type="match status" value="1"/>
</dbReference>
<gene>
    <name evidence="5" type="ORF">THITE_2015679</name>
</gene>
<dbReference type="HOGENOM" id="CLU_007383_8_4_1"/>
<evidence type="ECO:0000256" key="3">
    <source>
        <dbReference type="ARBA" id="ARBA00023002"/>
    </source>
</evidence>
<dbReference type="EMBL" id="CP003010">
    <property type="protein sequence ID" value="AEO66522.1"/>
    <property type="molecule type" value="Genomic_DNA"/>
</dbReference>
<dbReference type="Proteomes" id="UP000008181">
    <property type="component" value="Chromosome 2"/>
</dbReference>
<proteinExistence type="inferred from homology"/>
<dbReference type="GO" id="GO:0016491">
    <property type="term" value="F:oxidoreductase activity"/>
    <property type="evidence" value="ECO:0007669"/>
    <property type="project" value="UniProtKB-KW"/>
</dbReference>
<dbReference type="Gene3D" id="3.40.50.720">
    <property type="entry name" value="NAD(P)-binding Rossmann-like Domain"/>
    <property type="match status" value="1"/>
</dbReference>
<dbReference type="OrthoDB" id="419598at2759"/>
<name>G2R125_THETT</name>
<protein>
    <recommendedName>
        <fullName evidence="4">NmrA-like domain-containing protein</fullName>
    </recommendedName>
</protein>
<accession>G2R125</accession>
<dbReference type="RefSeq" id="XP_003652858.1">
    <property type="nucleotide sequence ID" value="XM_003652810.1"/>
</dbReference>